<evidence type="ECO:0000313" key="6">
    <source>
        <dbReference type="Proteomes" id="UP000471364"/>
    </source>
</evidence>
<dbReference type="SUPFAM" id="SSF50129">
    <property type="entry name" value="GroES-like"/>
    <property type="match status" value="1"/>
</dbReference>
<proteinExistence type="predicted"/>
<evidence type="ECO:0000256" key="3">
    <source>
        <dbReference type="ARBA" id="ARBA00022833"/>
    </source>
</evidence>
<reference evidence="5 6" key="1">
    <citation type="submission" date="2019-09" db="EMBL/GenBank/DDBJ databases">
        <title>High taxonomic diversity of Micromonospora strains isolated from Medicago sativa nodules in different geographical locations.</title>
        <authorList>
            <person name="Martinez-Hidalgo P."/>
            <person name="Flores-Felix J.D."/>
            <person name="Velazquez E."/>
            <person name="Brau L."/>
            <person name="Trujillo M.E."/>
            <person name="Martinez-Molina E."/>
        </authorList>
    </citation>
    <scope>NUCLEOTIDE SEQUENCE [LARGE SCALE GENOMIC DNA]</scope>
    <source>
        <strain evidence="5 6">ALFB5</strain>
    </source>
</reference>
<sequence>MRALCWAGAGLVEVRRVPDPELRNAQDMIVRVRRSTTCGADLPLLAGQVPEASAGEVLGREFLGDVVEVGPEVRRQPLPAEPAR</sequence>
<feature type="domain" description="Alcohol dehydrogenase-like N-terminal" evidence="4">
    <location>
        <begin position="25"/>
        <end position="75"/>
    </location>
</feature>
<evidence type="ECO:0000313" key="5">
    <source>
        <dbReference type="EMBL" id="KAB1108088.1"/>
    </source>
</evidence>
<evidence type="ECO:0000256" key="1">
    <source>
        <dbReference type="ARBA" id="ARBA00001947"/>
    </source>
</evidence>
<dbReference type="EMBL" id="WAAR01000128">
    <property type="protein sequence ID" value="KAB1108088.1"/>
    <property type="molecule type" value="Genomic_DNA"/>
</dbReference>
<gene>
    <name evidence="5" type="ORF">F6X54_23815</name>
</gene>
<feature type="non-terminal residue" evidence="5">
    <location>
        <position position="84"/>
    </location>
</feature>
<dbReference type="InterPro" id="IPR013154">
    <property type="entry name" value="ADH-like_N"/>
</dbReference>
<protein>
    <submittedName>
        <fullName evidence="5">Alcohol dehydrogenase catalytic domain-containing protein</fullName>
    </submittedName>
</protein>
<dbReference type="InterPro" id="IPR011032">
    <property type="entry name" value="GroES-like_sf"/>
</dbReference>
<dbReference type="PANTHER" id="PTHR42813:SF2">
    <property type="entry name" value="DEHYDROGENASE, ZINC-CONTAINING, PUTATIVE (AFU_ORTHOLOGUE AFUA_2G02810)-RELATED"/>
    <property type="match status" value="1"/>
</dbReference>
<comment type="caution">
    <text evidence="5">The sequence shown here is derived from an EMBL/GenBank/DDBJ whole genome shotgun (WGS) entry which is preliminary data.</text>
</comment>
<evidence type="ECO:0000256" key="2">
    <source>
        <dbReference type="ARBA" id="ARBA00022723"/>
    </source>
</evidence>
<keyword evidence="3" id="KW-0862">Zinc</keyword>
<organism evidence="5 6">
    <name type="scientific">Micromonospora aurantiaca</name>
    <name type="common">nom. illeg.</name>
    <dbReference type="NCBI Taxonomy" id="47850"/>
    <lineage>
        <taxon>Bacteria</taxon>
        <taxon>Bacillati</taxon>
        <taxon>Actinomycetota</taxon>
        <taxon>Actinomycetes</taxon>
        <taxon>Micromonosporales</taxon>
        <taxon>Micromonosporaceae</taxon>
        <taxon>Micromonospora</taxon>
    </lineage>
</organism>
<dbReference type="PANTHER" id="PTHR42813">
    <property type="entry name" value="ZINC-TYPE ALCOHOL DEHYDROGENASE-LIKE"/>
    <property type="match status" value="1"/>
</dbReference>
<name>A0ABQ6UBZ5_9ACTN</name>
<dbReference type="Pfam" id="PF08240">
    <property type="entry name" value="ADH_N"/>
    <property type="match status" value="1"/>
</dbReference>
<comment type="cofactor">
    <cofactor evidence="1">
        <name>Zn(2+)</name>
        <dbReference type="ChEBI" id="CHEBI:29105"/>
    </cofactor>
</comment>
<dbReference type="RefSeq" id="WP_151014822.1">
    <property type="nucleotide sequence ID" value="NZ_WAAR01000128.1"/>
</dbReference>
<dbReference type="Gene3D" id="3.90.180.10">
    <property type="entry name" value="Medium-chain alcohol dehydrogenases, catalytic domain"/>
    <property type="match status" value="1"/>
</dbReference>
<accession>A0ABQ6UBZ5</accession>
<dbReference type="Proteomes" id="UP000471364">
    <property type="component" value="Unassembled WGS sequence"/>
</dbReference>
<evidence type="ECO:0000259" key="4">
    <source>
        <dbReference type="Pfam" id="PF08240"/>
    </source>
</evidence>
<keyword evidence="6" id="KW-1185">Reference proteome</keyword>
<keyword evidence="2" id="KW-0479">Metal-binding</keyword>